<evidence type="ECO:0000259" key="1">
    <source>
        <dbReference type="SMART" id="SM00198"/>
    </source>
</evidence>
<dbReference type="Proteomes" id="UP000252519">
    <property type="component" value="Unassembled WGS sequence"/>
</dbReference>
<name>A0A368H6F1_ANCCA</name>
<proteinExistence type="predicted"/>
<gene>
    <name evidence="2" type="ORF">ANCCAN_01596</name>
</gene>
<accession>A0A368H6F1</accession>
<protein>
    <recommendedName>
        <fullName evidence="1">SCP domain-containing protein</fullName>
    </recommendedName>
</protein>
<dbReference type="AlphaFoldDB" id="A0A368H6F1"/>
<comment type="caution">
    <text evidence="2">The sequence shown here is derived from an EMBL/GenBank/DDBJ whole genome shotgun (WGS) entry which is preliminary data.</text>
</comment>
<organism evidence="2 3">
    <name type="scientific">Ancylostoma caninum</name>
    <name type="common">Dog hookworm</name>
    <dbReference type="NCBI Taxonomy" id="29170"/>
    <lineage>
        <taxon>Eukaryota</taxon>
        <taxon>Metazoa</taxon>
        <taxon>Ecdysozoa</taxon>
        <taxon>Nematoda</taxon>
        <taxon>Chromadorea</taxon>
        <taxon>Rhabditida</taxon>
        <taxon>Rhabditina</taxon>
        <taxon>Rhabditomorpha</taxon>
        <taxon>Strongyloidea</taxon>
        <taxon>Ancylostomatidae</taxon>
        <taxon>Ancylostomatinae</taxon>
        <taxon>Ancylostoma</taxon>
    </lineage>
</organism>
<dbReference type="OrthoDB" id="5845530at2759"/>
<dbReference type="SMART" id="SM00198">
    <property type="entry name" value="SCP"/>
    <property type="match status" value="1"/>
</dbReference>
<dbReference type="InterPro" id="IPR035940">
    <property type="entry name" value="CAP_sf"/>
</dbReference>
<dbReference type="Pfam" id="PF00188">
    <property type="entry name" value="CAP"/>
    <property type="match status" value="1"/>
</dbReference>
<dbReference type="EMBL" id="JOJR01000008">
    <property type="protein sequence ID" value="RCN52166.1"/>
    <property type="molecule type" value="Genomic_DNA"/>
</dbReference>
<sequence length="141" mass="15931">MKNHNGADYMRPASSMFKLNWDCNLENMAYEHASKCSLQHSDAASRPGIGENIFMTVDRYMNHTRIAELALKIWWDVPTKKGVVNEQYTEELSKIEIYASWSQASDLQLGRRPPELAATRACAQKTDSLYAATKVAANLEC</sequence>
<evidence type="ECO:0000313" key="2">
    <source>
        <dbReference type="EMBL" id="RCN52166.1"/>
    </source>
</evidence>
<keyword evidence="3" id="KW-1185">Reference proteome</keyword>
<feature type="domain" description="SCP" evidence="1">
    <location>
        <begin position="2"/>
        <end position="114"/>
    </location>
</feature>
<dbReference type="InterPro" id="IPR014044">
    <property type="entry name" value="CAP_dom"/>
</dbReference>
<evidence type="ECO:0000313" key="3">
    <source>
        <dbReference type="Proteomes" id="UP000252519"/>
    </source>
</evidence>
<dbReference type="STRING" id="29170.A0A368H6F1"/>
<reference evidence="2 3" key="1">
    <citation type="submission" date="2014-10" db="EMBL/GenBank/DDBJ databases">
        <title>Draft genome of the hookworm Ancylostoma caninum.</title>
        <authorList>
            <person name="Mitreva M."/>
        </authorList>
    </citation>
    <scope>NUCLEOTIDE SEQUENCE [LARGE SCALE GENOMIC DNA]</scope>
    <source>
        <strain evidence="2 3">Baltimore</strain>
    </source>
</reference>
<dbReference type="CDD" id="cd05380">
    <property type="entry name" value="CAP_euk"/>
    <property type="match status" value="1"/>
</dbReference>
<dbReference type="SUPFAM" id="SSF55797">
    <property type="entry name" value="PR-1-like"/>
    <property type="match status" value="1"/>
</dbReference>
<dbReference type="Gene3D" id="3.40.33.10">
    <property type="entry name" value="CAP"/>
    <property type="match status" value="1"/>
</dbReference>